<dbReference type="Pfam" id="PF13087">
    <property type="entry name" value="AAA_12"/>
    <property type="match status" value="1"/>
</dbReference>
<evidence type="ECO:0000256" key="1">
    <source>
        <dbReference type="ARBA" id="ARBA00007913"/>
    </source>
</evidence>
<evidence type="ECO:0000313" key="9">
    <source>
        <dbReference type="EMBL" id="CCE56281.1"/>
    </source>
</evidence>
<evidence type="ECO:0000313" key="10">
    <source>
        <dbReference type="Proteomes" id="UP000004840"/>
    </source>
</evidence>
<keyword evidence="2" id="KW-0547">Nucleotide-binding</keyword>
<dbReference type="GO" id="GO:0043139">
    <property type="term" value="F:5'-3' DNA helicase activity"/>
    <property type="evidence" value="ECO:0007669"/>
    <property type="project" value="TreeGrafter"/>
</dbReference>
<dbReference type="Pfam" id="PF18741">
    <property type="entry name" value="MTES_1575"/>
    <property type="match status" value="1"/>
</dbReference>
<feature type="domain" description="DNA2/NAM7 helicase-like C-terminal" evidence="7">
    <location>
        <begin position="1129"/>
        <end position="1317"/>
    </location>
</feature>
<dbReference type="Gene3D" id="3.40.50.300">
    <property type="entry name" value="P-loop containing nucleotide triphosphate hydrolases"/>
    <property type="match status" value="3"/>
</dbReference>
<dbReference type="Pfam" id="PF13086">
    <property type="entry name" value="AAA_11"/>
    <property type="match status" value="1"/>
</dbReference>
<reference evidence="9 10" key="1">
    <citation type="journal article" date="2012" name="J. Bacteriol.">
        <title>Genome Sequence of Corynebacterium casei UCMA 3821, Isolated from a Smear-Ripened Cheese.</title>
        <authorList>
            <person name="Monnet C."/>
            <person name="Loux V."/>
            <person name="Bento P."/>
            <person name="Gibrat J.F."/>
            <person name="Straub C."/>
            <person name="Bonnarme P."/>
            <person name="Landaud S."/>
            <person name="Irlinger F."/>
        </authorList>
    </citation>
    <scope>NUCLEOTIDE SEQUENCE [LARGE SCALE GENOMIC DNA]</scope>
    <source>
        <strain evidence="9 10">UCMA 3821</strain>
    </source>
</reference>
<dbReference type="GO" id="GO:0005524">
    <property type="term" value="F:ATP binding"/>
    <property type="evidence" value="ECO:0007669"/>
    <property type="project" value="UniProtKB-KW"/>
</dbReference>
<feature type="domain" description="DNA2/NAM7 helicase helicase" evidence="6">
    <location>
        <begin position="369"/>
        <end position="485"/>
    </location>
</feature>
<evidence type="ECO:0000256" key="4">
    <source>
        <dbReference type="ARBA" id="ARBA00022806"/>
    </source>
</evidence>
<evidence type="ECO:0000259" key="6">
    <source>
        <dbReference type="Pfam" id="PF13086"/>
    </source>
</evidence>
<evidence type="ECO:0000259" key="8">
    <source>
        <dbReference type="Pfam" id="PF18741"/>
    </source>
</evidence>
<dbReference type="InterPro" id="IPR050534">
    <property type="entry name" value="Coronavir_polyprotein_1ab"/>
</dbReference>
<proteinExistence type="inferred from homology"/>
<keyword evidence="5" id="KW-0067">ATP-binding</keyword>
<dbReference type="SUPFAM" id="SSF52540">
    <property type="entry name" value="P-loop containing nucleoside triphosphate hydrolases"/>
    <property type="match status" value="1"/>
</dbReference>
<protein>
    <submittedName>
        <fullName evidence="9">Uncharacterized protein</fullName>
    </submittedName>
</protein>
<evidence type="ECO:0000256" key="5">
    <source>
        <dbReference type="ARBA" id="ARBA00022840"/>
    </source>
</evidence>
<organism evidence="9 10">
    <name type="scientific">Corynebacterium casei UCMA 3821</name>
    <dbReference type="NCBI Taxonomy" id="1110505"/>
    <lineage>
        <taxon>Bacteria</taxon>
        <taxon>Bacillati</taxon>
        <taxon>Actinomycetota</taxon>
        <taxon>Actinomycetes</taxon>
        <taxon>Mycobacteriales</taxon>
        <taxon>Corynebacteriaceae</taxon>
        <taxon>Corynebacterium</taxon>
    </lineage>
</organism>
<dbReference type="PANTHER" id="PTHR43788">
    <property type="entry name" value="DNA2/NAM7 HELICASE FAMILY MEMBER"/>
    <property type="match status" value="1"/>
</dbReference>
<evidence type="ECO:0000256" key="3">
    <source>
        <dbReference type="ARBA" id="ARBA00022801"/>
    </source>
</evidence>
<evidence type="ECO:0000256" key="2">
    <source>
        <dbReference type="ARBA" id="ARBA00022741"/>
    </source>
</evidence>
<dbReference type="InterPro" id="IPR049468">
    <property type="entry name" value="Restrct_endonuc-II-like_dom"/>
</dbReference>
<sequence>MDTFVDRGKRLFEYLAALQKTRETPIEKTRDYERSDGIVIPLDTLSDFVATGHINVGSAIKEGFASRAVQTSLEDSDSGLLVEFHRFEAPKFPEVPDDVKPWVIDTCEDSKLPTVIKSSIERDGRVVLFEEEGIDLRTSVNSWLGQWKDWAKADQYQQKYAKAFELASIATEKADEFEMVLGLGNLRWKTDTADLDRHIFTIPLSIKREGKSGKIKVEVLDPIFRLESDAIPMEEVADSTFVSRIRSAISEVESEVLLEASFSGVATTAARSLTTKGEYSPVFSKSEARKVSADIPQLTWSPTIILRKRGKIGLSQVFLDIAEEISQTASVPDGLMALIDPNRAVHTTEKLIQGGVFEVGEDIYSPLPLNERQIQVLKRVDRYNQTIVQGPPGTGKTHMAAALLSHLLAQGKRVLVTAEKERALYELRGKLPKEIRELAVSVIGTQAGEQVELQNAINTISNKADLFSTGASSSQIHNHKLNLERLREDSIKLRRKWYEHLERENSSIGIEGYGENLSQAVTLWKENTLEHKWTNAFHIADLGAVFPLEYSELTNLFDLHIALGTADFSEVDEVSAFNLNDIFPPAGFRDAIDNHGRLVDELKSLATPVIKANAKAWKKLPQNRKDEVQKILRKIEDHELKIDSVNCDWKNDLIADVENDQSKRWYAFANELEKRIERATKSANYLSQFRRIDVDGEISKHVHNAREIAKLVKTTGPLKVDASGMPKVGLFTKKIVKDSREFFESVRVDGVPPTDEMSVMAYIAHVDLGWELEALSDFWQYADQSHSNSTVGKIEAFEIERQKILDLISAAAKRQGLVKQVVDLGIKQAENSSISRAIEDCLNWINISNRLRELELEISSYKVGDSDTLWANALNSAVQMRDIKSYEKAYSEFTDLKQIEDDVQQYRGYLAKIKTWSKDIHQALVAEGFSSVWFERLTNIEATRRWLLAGKQIRDATSSEFHSLQSKIAANDVAITNEISQLAARRAWHRALSGDRIDASMRKTLKSYTQAVKRLGKGTGKNADQKRRDVRRHLNECRAAVPIWIMPIARVIEQFTFTENMFDVVIVDEASQAGMDAIFLQYIAKKLVVIGDDQQVSPSAIGVNDADIRKLASQYIKDFEEIDAWTDPKRSLFDEADMRYGGRIVLNEHRRCVPEIIEFSNELAYRPNKVELIPVREVKAGRLAPFKITQTPNAPSSGSGSKKVNQQEANVLVAKLMECLNDPTYEGKTFGVISLLSSKAQVDYIRARLNTLVAPDAWDKFDIRVGNPADFQGSERDVIFLSMVESAEPGKRHTTLTRQDIVQRYNVAVSRAKDQIQLFHSAGIDDLPNTEDVRHKLLAYAYRIANAAPEISGSTLVSNDERDAQFDSLFEQRVYNRIVSRGFQVKPQFKALNYNIDLVVEGESARLAIECDGDHWHSSPEQVENDRRRQSILERAGWKFVRIFESDFYLDAAQQMDRIWQALDDLGIEPGQIGTDDFIEADNIEIIESVSEWSGRNAHADNIDLVTSLPG</sequence>
<dbReference type="InterPro" id="IPR047187">
    <property type="entry name" value="SF1_C_Upf1"/>
</dbReference>
<dbReference type="RefSeq" id="WP_006823715.1">
    <property type="nucleotide sequence ID" value="NZ_CAFW01000100.1"/>
</dbReference>
<dbReference type="InterPro" id="IPR041679">
    <property type="entry name" value="DNA2/NAM7-like_C"/>
</dbReference>
<dbReference type="PANTHER" id="PTHR43788:SF8">
    <property type="entry name" value="DNA-BINDING PROTEIN SMUBP-2"/>
    <property type="match status" value="1"/>
</dbReference>
<feature type="domain" description="Restriction endonuclease type II-like" evidence="8">
    <location>
        <begin position="1370"/>
        <end position="1463"/>
    </location>
</feature>
<dbReference type="Proteomes" id="UP000004840">
    <property type="component" value="Unassembled WGS sequence"/>
</dbReference>
<dbReference type="EMBL" id="CAFW01000100">
    <property type="protein sequence ID" value="CCE56281.1"/>
    <property type="molecule type" value="Genomic_DNA"/>
</dbReference>
<dbReference type="InterPro" id="IPR027417">
    <property type="entry name" value="P-loop_NTPase"/>
</dbReference>
<dbReference type="GO" id="GO:0016787">
    <property type="term" value="F:hydrolase activity"/>
    <property type="evidence" value="ECO:0007669"/>
    <property type="project" value="UniProtKB-KW"/>
</dbReference>
<keyword evidence="4" id="KW-0347">Helicase</keyword>
<dbReference type="InterPro" id="IPR041677">
    <property type="entry name" value="DNA2/NAM7_AAA_11"/>
</dbReference>
<comment type="caution">
    <text evidence="9">The sequence shown here is derived from an EMBL/GenBank/DDBJ whole genome shotgun (WGS) entry which is preliminary data.</text>
</comment>
<comment type="similarity">
    <text evidence="1">Belongs to the DNA2/NAM7 helicase family.</text>
</comment>
<dbReference type="Gene3D" id="3.40.960.10">
    <property type="entry name" value="VSR Endonuclease"/>
    <property type="match status" value="1"/>
</dbReference>
<gene>
    <name evidence="9" type="ORF">CCAS_14150</name>
</gene>
<keyword evidence="3" id="KW-0378">Hydrolase</keyword>
<name>G7I1G6_9CORY</name>
<dbReference type="CDD" id="cd18808">
    <property type="entry name" value="SF1_C_Upf1"/>
    <property type="match status" value="1"/>
</dbReference>
<evidence type="ECO:0000259" key="7">
    <source>
        <dbReference type="Pfam" id="PF13087"/>
    </source>
</evidence>
<accession>G7I1G6</accession>